<keyword evidence="2 4" id="KW-0812">Transmembrane</keyword>
<evidence type="ECO:0000256" key="2">
    <source>
        <dbReference type="SAM" id="Phobius"/>
    </source>
</evidence>
<dbReference type="STRING" id="10020.ENSDORP00000010486"/>
<dbReference type="KEGG" id="dord:105986311"/>
<keyword evidence="3" id="KW-1185">Reference proteome</keyword>
<dbReference type="OMA" id="HHGTQYC"/>
<feature type="compositionally biased region" description="Basic and acidic residues" evidence="1">
    <location>
        <begin position="323"/>
        <end position="346"/>
    </location>
</feature>
<dbReference type="PANTHER" id="PTHR22168:SF3">
    <property type="entry name" value="TRANSMEMBRANE PROTEIN 26"/>
    <property type="match status" value="1"/>
</dbReference>
<feature type="transmembrane region" description="Helical" evidence="2">
    <location>
        <begin position="64"/>
        <end position="83"/>
    </location>
</feature>
<keyword evidence="2" id="KW-0472">Membrane</keyword>
<keyword evidence="2" id="KW-1133">Transmembrane helix</keyword>
<dbReference type="CTD" id="219623"/>
<evidence type="ECO:0000256" key="1">
    <source>
        <dbReference type="SAM" id="MobiDB-lite"/>
    </source>
</evidence>
<dbReference type="RefSeq" id="XP_012872591.1">
    <property type="nucleotide sequence ID" value="XM_013017137.1"/>
</dbReference>
<feature type="transmembrane region" description="Helical" evidence="2">
    <location>
        <begin position="244"/>
        <end position="263"/>
    </location>
</feature>
<feature type="transmembrane region" description="Helical" evidence="2">
    <location>
        <begin position="34"/>
        <end position="52"/>
    </location>
</feature>
<organism evidence="3 4">
    <name type="scientific">Dipodomys ordii</name>
    <name type="common">Ord's kangaroo rat</name>
    <dbReference type="NCBI Taxonomy" id="10020"/>
    <lineage>
        <taxon>Eukaryota</taxon>
        <taxon>Metazoa</taxon>
        <taxon>Chordata</taxon>
        <taxon>Craniata</taxon>
        <taxon>Vertebrata</taxon>
        <taxon>Euteleostomi</taxon>
        <taxon>Mammalia</taxon>
        <taxon>Eutheria</taxon>
        <taxon>Euarchontoglires</taxon>
        <taxon>Glires</taxon>
        <taxon>Rodentia</taxon>
        <taxon>Castorimorpha</taxon>
        <taxon>Heteromyidae</taxon>
        <taxon>Dipodomyinae</taxon>
        <taxon>Dipodomys</taxon>
    </lineage>
</organism>
<dbReference type="OrthoDB" id="10042902at2759"/>
<evidence type="ECO:0000313" key="4">
    <source>
        <dbReference type="RefSeq" id="XP_012872591.1"/>
    </source>
</evidence>
<feature type="region of interest" description="Disordered" evidence="1">
    <location>
        <begin position="319"/>
        <end position="365"/>
    </location>
</feature>
<protein>
    <submittedName>
        <fullName evidence="4">Transmembrane protein 26</fullName>
    </submittedName>
</protein>
<feature type="transmembrane region" description="Helical" evidence="2">
    <location>
        <begin position="7"/>
        <end position="28"/>
    </location>
</feature>
<dbReference type="AlphaFoldDB" id="A0A1S3F7R6"/>
<dbReference type="Pfam" id="PF09772">
    <property type="entry name" value="Tmem26"/>
    <property type="match status" value="1"/>
</dbReference>
<sequence>MWGLDLLNALVTRLLFVLHSLVGVWRVTVVKNEPRYWLLALLNLLLLLETVLTLKFKRGRGYKWFSPAIFLYLISIVPSLWLLEMHHENQHCNVQSEGMSQNMSRKEDFNQTRKPSEHIHGVDDIIETARLFVNNLSRVCETVWTLGLHQTFLLMLIIGRWLLPIGGTITRDQLSELLLMFVGTAADILEFTTETLKENNVRNNPGLVCAILLIWTWSMLQFPLDLAVQHAACPSSASARRFPILFFCLYSADLWNIGISVFIQDGPFLVVRLILMIYFQVINHMLVFFAVKNSLVVVLHIYRLVALALAARASLQDHSQGPKTERSRQAQSSEGERRGWEGEAREGLSLPLQTSPVTSDSHSSP</sequence>
<dbReference type="InParanoid" id="A0A1S3F7R6"/>
<dbReference type="PANTHER" id="PTHR22168">
    <property type="entry name" value="TMEM26 PROTEIN"/>
    <property type="match status" value="1"/>
</dbReference>
<dbReference type="InterPro" id="IPR019169">
    <property type="entry name" value="Transmembrane_26"/>
</dbReference>
<feature type="compositionally biased region" description="Polar residues" evidence="1">
    <location>
        <begin position="351"/>
        <end position="365"/>
    </location>
</feature>
<dbReference type="GeneID" id="105986311"/>
<name>A0A1S3F7R6_DIPOR</name>
<proteinExistence type="predicted"/>
<evidence type="ECO:0000313" key="3">
    <source>
        <dbReference type="Proteomes" id="UP000081671"/>
    </source>
</evidence>
<gene>
    <name evidence="4" type="primary">Tmem26</name>
</gene>
<reference evidence="4" key="1">
    <citation type="submission" date="2025-08" db="UniProtKB">
        <authorList>
            <consortium name="RefSeq"/>
        </authorList>
    </citation>
    <scope>IDENTIFICATION</scope>
    <source>
        <tissue evidence="4">Kidney</tissue>
    </source>
</reference>
<feature type="transmembrane region" description="Helical" evidence="2">
    <location>
        <begin position="270"/>
        <end position="291"/>
    </location>
</feature>
<dbReference type="Proteomes" id="UP000081671">
    <property type="component" value="Unplaced"/>
</dbReference>
<accession>A0A1S3F7R6</accession>